<comment type="caution">
    <text evidence="4">The sequence shown here is derived from an EMBL/GenBank/DDBJ whole genome shotgun (WGS) entry which is preliminary data.</text>
</comment>
<dbReference type="Pfam" id="PF10935">
    <property type="entry name" value="DUF2637"/>
    <property type="match status" value="1"/>
</dbReference>
<sequence length="579" mass="62948">MTITDMPQTAAPDTPASRPPHRASDTPEKTSGAARGVSRPDKRKTIKPTRDRLMTALSLVAAVGGTLVGVIGFAMSYSTLAKVALSWGFSQELAPWFPVGVDASIIAFLALDLYLIRKNTPWPLLRMAAHAMTGATIWFNASSQGQIASDPVQAASHGVMPVLFVIGVEAARRLIIQKARLEAGTVTDRIPLHRWILSPVATPRFYRRMRLHNVTSYPEMIRRQQELIAYEQWLKRKYKGDIAKATEDELLPMKMAPYGYTVAQALAMPDDQERAAQERKAEAERRRLEAETRSEVAKAKAEAERLRAKGEVDLVQAEVDGQTGQARAHARAQVSAAERAAELELQALDSAVVAEARAREAEAERLEAEERKAAAEADLVKAELERKAAEQRREAAEADKVAAAEAGAIETERIAQARKAAAEADLEAAELERQAALKRKEAAEADRVAAAEAQAVETQAIAEARQAAAEAEKAAAETEKAAAETRRAAAEADRKKVEEDRLREAALTDIARSRKEAAEAEKAAAETRRVAAEIEQRAVEAEDAAKLSPRERAVRKVARMILMGAAGVAGNLPLSDIQR</sequence>
<reference evidence="4 5" key="1">
    <citation type="submission" date="2015-11" db="EMBL/GenBank/DDBJ databases">
        <title>Genome-wide analysis reveals the secondary metabolome in Streptomyces kanasensis ZX01.</title>
        <authorList>
            <person name="Zhang G."/>
            <person name="Han L."/>
            <person name="Feng J."/>
            <person name="Zhang X."/>
        </authorList>
    </citation>
    <scope>NUCLEOTIDE SEQUENCE [LARGE SCALE GENOMIC DNA]</scope>
    <source>
        <strain evidence="4 5">ZX01</strain>
    </source>
</reference>
<protein>
    <recommendedName>
        <fullName evidence="6">DUF2637 domain-containing protein</fullName>
    </recommendedName>
</protein>
<evidence type="ECO:0008006" key="6">
    <source>
        <dbReference type="Google" id="ProtNLM"/>
    </source>
</evidence>
<evidence type="ECO:0000256" key="3">
    <source>
        <dbReference type="SAM" id="Phobius"/>
    </source>
</evidence>
<gene>
    <name evidence="4" type="ORF">ATE80_29705</name>
</gene>
<keyword evidence="3" id="KW-0812">Transmembrane</keyword>
<feature type="coiled-coil region" evidence="1">
    <location>
        <begin position="351"/>
        <end position="544"/>
    </location>
</feature>
<keyword evidence="3" id="KW-0472">Membrane</keyword>
<feature type="non-terminal residue" evidence="4">
    <location>
        <position position="579"/>
    </location>
</feature>
<dbReference type="RefSeq" id="WP_058945360.1">
    <property type="nucleotide sequence ID" value="NZ_LNSV01000152.1"/>
</dbReference>
<dbReference type="Proteomes" id="UP000054011">
    <property type="component" value="Unassembled WGS sequence"/>
</dbReference>
<evidence type="ECO:0000313" key="5">
    <source>
        <dbReference type="Proteomes" id="UP000054011"/>
    </source>
</evidence>
<dbReference type="STRING" id="936756.ATE80_29705"/>
<evidence type="ECO:0000313" key="4">
    <source>
        <dbReference type="EMBL" id="KUH35341.1"/>
    </source>
</evidence>
<feature type="transmembrane region" description="Helical" evidence="3">
    <location>
        <begin position="95"/>
        <end position="116"/>
    </location>
</feature>
<accession>A0A100Y0B1</accession>
<dbReference type="AlphaFoldDB" id="A0A100Y0B1"/>
<dbReference type="EMBL" id="LNSV01000152">
    <property type="protein sequence ID" value="KUH35341.1"/>
    <property type="molecule type" value="Genomic_DNA"/>
</dbReference>
<feature type="region of interest" description="Disordered" evidence="2">
    <location>
        <begin position="270"/>
        <end position="296"/>
    </location>
</feature>
<feature type="compositionally biased region" description="Basic and acidic residues" evidence="2">
    <location>
        <begin position="271"/>
        <end position="296"/>
    </location>
</feature>
<dbReference type="OrthoDB" id="4333663at2"/>
<dbReference type="InterPro" id="IPR021235">
    <property type="entry name" value="DUF2637"/>
</dbReference>
<evidence type="ECO:0000256" key="1">
    <source>
        <dbReference type="SAM" id="Coils"/>
    </source>
</evidence>
<keyword evidence="1" id="KW-0175">Coiled coil</keyword>
<evidence type="ECO:0000256" key="2">
    <source>
        <dbReference type="SAM" id="MobiDB-lite"/>
    </source>
</evidence>
<proteinExistence type="predicted"/>
<feature type="transmembrane region" description="Helical" evidence="3">
    <location>
        <begin position="53"/>
        <end position="75"/>
    </location>
</feature>
<feature type="region of interest" description="Disordered" evidence="2">
    <location>
        <begin position="1"/>
        <end position="47"/>
    </location>
</feature>
<organism evidence="4 5">
    <name type="scientific">Streptomyces kanasensis</name>
    <dbReference type="NCBI Taxonomy" id="936756"/>
    <lineage>
        <taxon>Bacteria</taxon>
        <taxon>Bacillati</taxon>
        <taxon>Actinomycetota</taxon>
        <taxon>Actinomycetes</taxon>
        <taxon>Kitasatosporales</taxon>
        <taxon>Streptomycetaceae</taxon>
        <taxon>Streptomyces</taxon>
    </lineage>
</organism>
<keyword evidence="3" id="KW-1133">Transmembrane helix</keyword>
<keyword evidence="5" id="KW-1185">Reference proteome</keyword>
<name>A0A100Y0B1_9ACTN</name>